<reference evidence="1 2" key="1">
    <citation type="submission" date="2024-04" db="EMBL/GenBank/DDBJ databases">
        <authorList>
            <person name="Fracassetti M."/>
        </authorList>
    </citation>
    <scope>NUCLEOTIDE SEQUENCE [LARGE SCALE GENOMIC DNA]</scope>
</reference>
<organism evidence="1 2">
    <name type="scientific">Linum trigynum</name>
    <dbReference type="NCBI Taxonomy" id="586398"/>
    <lineage>
        <taxon>Eukaryota</taxon>
        <taxon>Viridiplantae</taxon>
        <taxon>Streptophyta</taxon>
        <taxon>Embryophyta</taxon>
        <taxon>Tracheophyta</taxon>
        <taxon>Spermatophyta</taxon>
        <taxon>Magnoliopsida</taxon>
        <taxon>eudicotyledons</taxon>
        <taxon>Gunneridae</taxon>
        <taxon>Pentapetalae</taxon>
        <taxon>rosids</taxon>
        <taxon>fabids</taxon>
        <taxon>Malpighiales</taxon>
        <taxon>Linaceae</taxon>
        <taxon>Linum</taxon>
    </lineage>
</organism>
<protein>
    <submittedName>
        <fullName evidence="1">Uncharacterized protein</fullName>
    </submittedName>
</protein>
<dbReference type="EMBL" id="OZ034814">
    <property type="protein sequence ID" value="CAL1362968.1"/>
    <property type="molecule type" value="Genomic_DNA"/>
</dbReference>
<gene>
    <name evidence="1" type="ORF">LTRI10_LOCUS9709</name>
</gene>
<name>A0AAV2D0V1_9ROSI</name>
<keyword evidence="2" id="KW-1185">Reference proteome</keyword>
<dbReference type="AlphaFoldDB" id="A0AAV2D0V1"/>
<sequence>MSPDDICPSVISFLFFISGIDHQSLPKSDWHPLVKLTNEWRQASEGLIVGEIGGEVDQQLASSSLCFISYRNRLLASYALLALQPWVGVYMSRVVCV</sequence>
<evidence type="ECO:0000313" key="1">
    <source>
        <dbReference type="EMBL" id="CAL1362968.1"/>
    </source>
</evidence>
<evidence type="ECO:0000313" key="2">
    <source>
        <dbReference type="Proteomes" id="UP001497516"/>
    </source>
</evidence>
<dbReference type="Proteomes" id="UP001497516">
    <property type="component" value="Chromosome 10"/>
</dbReference>
<proteinExistence type="predicted"/>
<accession>A0AAV2D0V1</accession>